<feature type="domain" description="Histidine kinase" evidence="13">
    <location>
        <begin position="263"/>
        <end position="482"/>
    </location>
</feature>
<dbReference type="InterPro" id="IPR050428">
    <property type="entry name" value="TCS_sensor_his_kinase"/>
</dbReference>
<evidence type="ECO:0000256" key="3">
    <source>
        <dbReference type="ARBA" id="ARBA00012438"/>
    </source>
</evidence>
<evidence type="ECO:0000256" key="8">
    <source>
        <dbReference type="ARBA" id="ARBA00022989"/>
    </source>
</evidence>
<dbReference type="SUPFAM" id="SSF47384">
    <property type="entry name" value="Homodimeric domain of signal transducing histidine kinase"/>
    <property type="match status" value="1"/>
</dbReference>
<feature type="region of interest" description="Disordered" evidence="11">
    <location>
        <begin position="518"/>
        <end position="564"/>
    </location>
</feature>
<dbReference type="Gene3D" id="3.30.565.10">
    <property type="entry name" value="Histidine kinase-like ATPase, C-terminal domain"/>
    <property type="match status" value="1"/>
</dbReference>
<dbReference type="Pfam" id="PF02518">
    <property type="entry name" value="HATPase_c"/>
    <property type="match status" value="1"/>
</dbReference>
<dbReference type="SUPFAM" id="SSF158472">
    <property type="entry name" value="HAMP domain-like"/>
    <property type="match status" value="1"/>
</dbReference>
<dbReference type="Pfam" id="PF00672">
    <property type="entry name" value="HAMP"/>
    <property type="match status" value="1"/>
</dbReference>
<evidence type="ECO:0000313" key="16">
    <source>
        <dbReference type="Proteomes" id="UP000663792"/>
    </source>
</evidence>
<dbReference type="InterPro" id="IPR005467">
    <property type="entry name" value="His_kinase_dom"/>
</dbReference>
<protein>
    <recommendedName>
        <fullName evidence="3">histidine kinase</fullName>
        <ecNumber evidence="3">2.7.13.3</ecNumber>
    </recommendedName>
</protein>
<proteinExistence type="predicted"/>
<dbReference type="PRINTS" id="PR00344">
    <property type="entry name" value="BCTRLSENSOR"/>
</dbReference>
<dbReference type="PANTHER" id="PTHR45436">
    <property type="entry name" value="SENSOR HISTIDINE KINASE YKOH"/>
    <property type="match status" value="1"/>
</dbReference>
<dbReference type="Gene3D" id="1.10.287.130">
    <property type="match status" value="1"/>
</dbReference>
<dbReference type="AlphaFoldDB" id="A0A939C0B4"/>
<dbReference type="Pfam" id="PF00512">
    <property type="entry name" value="HisKA"/>
    <property type="match status" value="1"/>
</dbReference>
<dbReference type="SUPFAM" id="SSF55874">
    <property type="entry name" value="ATPase domain of HSP90 chaperone/DNA topoisomerase II/histidine kinase"/>
    <property type="match status" value="1"/>
</dbReference>
<dbReference type="InterPro" id="IPR003660">
    <property type="entry name" value="HAMP_dom"/>
</dbReference>
<name>A0A939C0B4_9ACTN</name>
<keyword evidence="16" id="KW-1185">Reference proteome</keyword>
<dbReference type="Gene3D" id="6.10.340.10">
    <property type="match status" value="1"/>
</dbReference>
<dbReference type="InterPro" id="IPR036097">
    <property type="entry name" value="HisK_dim/P_sf"/>
</dbReference>
<keyword evidence="8 12" id="KW-1133">Transmembrane helix</keyword>
<evidence type="ECO:0000256" key="2">
    <source>
        <dbReference type="ARBA" id="ARBA00004236"/>
    </source>
</evidence>
<keyword evidence="4" id="KW-0597">Phosphoprotein</keyword>
<keyword evidence="7 15" id="KW-0418">Kinase</keyword>
<keyword evidence="10 12" id="KW-0472">Membrane</keyword>
<evidence type="ECO:0000259" key="13">
    <source>
        <dbReference type="PROSITE" id="PS50109"/>
    </source>
</evidence>
<dbReference type="InterPro" id="IPR003594">
    <property type="entry name" value="HATPase_dom"/>
</dbReference>
<dbReference type="FunFam" id="1.10.287.130:FF:000001">
    <property type="entry name" value="Two-component sensor histidine kinase"/>
    <property type="match status" value="1"/>
</dbReference>
<keyword evidence="5" id="KW-0808">Transferase</keyword>
<evidence type="ECO:0000256" key="4">
    <source>
        <dbReference type="ARBA" id="ARBA00022553"/>
    </source>
</evidence>
<evidence type="ECO:0000256" key="7">
    <source>
        <dbReference type="ARBA" id="ARBA00022777"/>
    </source>
</evidence>
<evidence type="ECO:0000256" key="11">
    <source>
        <dbReference type="SAM" id="MobiDB-lite"/>
    </source>
</evidence>
<dbReference type="InterPro" id="IPR004358">
    <property type="entry name" value="Sig_transdc_His_kin-like_C"/>
</dbReference>
<dbReference type="InterPro" id="IPR036890">
    <property type="entry name" value="HATPase_C_sf"/>
</dbReference>
<dbReference type="Proteomes" id="UP000663792">
    <property type="component" value="Unassembled WGS sequence"/>
</dbReference>
<evidence type="ECO:0000313" key="15">
    <source>
        <dbReference type="EMBL" id="MBM9468581.1"/>
    </source>
</evidence>
<dbReference type="PANTHER" id="PTHR45436:SF5">
    <property type="entry name" value="SENSOR HISTIDINE KINASE TRCS"/>
    <property type="match status" value="1"/>
</dbReference>
<comment type="caution">
    <text evidence="15">The sequence shown here is derived from an EMBL/GenBank/DDBJ whole genome shotgun (WGS) entry which is preliminary data.</text>
</comment>
<dbReference type="SMART" id="SM00388">
    <property type="entry name" value="HisKA"/>
    <property type="match status" value="1"/>
</dbReference>
<feature type="compositionally biased region" description="Basic and acidic residues" evidence="11">
    <location>
        <begin position="526"/>
        <end position="536"/>
    </location>
</feature>
<keyword evidence="9" id="KW-0902">Two-component regulatory system</keyword>
<keyword evidence="6 12" id="KW-0812">Transmembrane</keyword>
<dbReference type="GO" id="GO:0005886">
    <property type="term" value="C:plasma membrane"/>
    <property type="evidence" value="ECO:0007669"/>
    <property type="project" value="UniProtKB-SubCell"/>
</dbReference>
<dbReference type="SMART" id="SM00387">
    <property type="entry name" value="HATPase_c"/>
    <property type="match status" value="1"/>
</dbReference>
<evidence type="ECO:0000256" key="6">
    <source>
        <dbReference type="ARBA" id="ARBA00022692"/>
    </source>
</evidence>
<comment type="subcellular location">
    <subcellularLocation>
        <location evidence="2">Cell membrane</location>
    </subcellularLocation>
</comment>
<dbReference type="RefSeq" id="WP_205261543.1">
    <property type="nucleotide sequence ID" value="NZ_JAERWK010000020.1"/>
</dbReference>
<reference evidence="15" key="1">
    <citation type="submission" date="2021-01" db="EMBL/GenBank/DDBJ databases">
        <title>YIM 132084 draft genome.</title>
        <authorList>
            <person name="An D."/>
        </authorList>
    </citation>
    <scope>NUCLEOTIDE SEQUENCE</scope>
    <source>
        <strain evidence="15">YIM 132084</strain>
    </source>
</reference>
<dbReference type="PROSITE" id="PS50885">
    <property type="entry name" value="HAMP"/>
    <property type="match status" value="1"/>
</dbReference>
<gene>
    <name evidence="15" type="ORF">JL106_14950</name>
</gene>
<dbReference type="InterPro" id="IPR003661">
    <property type="entry name" value="HisK_dim/P_dom"/>
</dbReference>
<dbReference type="SMART" id="SM00304">
    <property type="entry name" value="HAMP"/>
    <property type="match status" value="1"/>
</dbReference>
<evidence type="ECO:0000259" key="14">
    <source>
        <dbReference type="PROSITE" id="PS50885"/>
    </source>
</evidence>
<evidence type="ECO:0000256" key="9">
    <source>
        <dbReference type="ARBA" id="ARBA00023012"/>
    </source>
</evidence>
<dbReference type="PROSITE" id="PS50109">
    <property type="entry name" value="HIS_KIN"/>
    <property type="match status" value="1"/>
</dbReference>
<evidence type="ECO:0000256" key="1">
    <source>
        <dbReference type="ARBA" id="ARBA00000085"/>
    </source>
</evidence>
<dbReference type="GO" id="GO:0000155">
    <property type="term" value="F:phosphorelay sensor kinase activity"/>
    <property type="evidence" value="ECO:0007669"/>
    <property type="project" value="InterPro"/>
</dbReference>
<feature type="transmembrane region" description="Helical" evidence="12">
    <location>
        <begin position="20"/>
        <end position="39"/>
    </location>
</feature>
<dbReference type="EC" id="2.7.13.3" evidence="3"/>
<evidence type="ECO:0000256" key="12">
    <source>
        <dbReference type="SAM" id="Phobius"/>
    </source>
</evidence>
<evidence type="ECO:0000256" key="5">
    <source>
        <dbReference type="ARBA" id="ARBA00022679"/>
    </source>
</evidence>
<dbReference type="CDD" id="cd00075">
    <property type="entry name" value="HATPase"/>
    <property type="match status" value="1"/>
</dbReference>
<organism evidence="15 16">
    <name type="scientific">Nakamurella leprariae</name>
    <dbReference type="NCBI Taxonomy" id="2803911"/>
    <lineage>
        <taxon>Bacteria</taxon>
        <taxon>Bacillati</taxon>
        <taxon>Actinomycetota</taxon>
        <taxon>Actinomycetes</taxon>
        <taxon>Nakamurellales</taxon>
        <taxon>Nakamurellaceae</taxon>
        <taxon>Nakamurella</taxon>
    </lineage>
</organism>
<dbReference type="CDD" id="cd00082">
    <property type="entry name" value="HisKA"/>
    <property type="match status" value="1"/>
</dbReference>
<feature type="transmembrane region" description="Helical" evidence="12">
    <location>
        <begin position="171"/>
        <end position="194"/>
    </location>
</feature>
<comment type="catalytic activity">
    <reaction evidence="1">
        <text>ATP + protein L-histidine = ADP + protein N-phospho-L-histidine.</text>
        <dbReference type="EC" id="2.7.13.3"/>
    </reaction>
</comment>
<feature type="domain" description="HAMP" evidence="14">
    <location>
        <begin position="195"/>
        <end position="248"/>
    </location>
</feature>
<evidence type="ECO:0000256" key="10">
    <source>
        <dbReference type="ARBA" id="ARBA00023136"/>
    </source>
</evidence>
<sequence length="564" mass="59365">MTAPDLRGPDGRRWGLRSRLIALVLIVAALALAAVDIVLPMNLRASLVEGRANTLQSVLNTLPRPQQGQQIDADLLADLSNSSSVRGELGWTVISPTGISKSIYPAAADRQANPAFEMPPPTTEAEIVSDASRPGVTYLALAVNASVDQQSGGYLVAWSPLTDVNAAVNRLVLVELLITVGLLLLLGGTASLIVRRQLKPLEDMAGAADAIAGGELDRRVTVDDASTEVGRLGAAFNDMLDGIGGLLAERTRNEERLRQFIADASHELRTPVAAVRGYTDLYAAGALTDEESVTKAMTRMGFEARRMGALVEDLLTLIQADAERATRYERVDLAELLLGVVDDAAVIDATRTWRLAGTPSGAPWNSVVLGDRLRLHQLFANLLANVRTHTPAGTVATISVLANTEDVAVTVSDNGPGVSDEALDRLFDRFFRVDPSRSRENGGTGLGLSIVAAIVRAHGGTIRASHTPGGGLSMTVLLRRASGTAAVDPGSAQLVEMPDAAPPVRRPGLRARVGARLGAATAGRGTDQRGEARTEPWTEPQWVVGGGAEPGAPGDHPTGRTGDR</sequence>
<dbReference type="EMBL" id="JAERWK010000020">
    <property type="protein sequence ID" value="MBM9468581.1"/>
    <property type="molecule type" value="Genomic_DNA"/>
</dbReference>
<accession>A0A939C0B4</accession>